<dbReference type="AlphaFoldDB" id="A0A1G1Y4E8"/>
<protein>
    <recommendedName>
        <fullName evidence="2">NAD-dependent epimerase/dehydratase domain-containing protein</fullName>
    </recommendedName>
</protein>
<evidence type="ECO:0000259" key="2">
    <source>
        <dbReference type="Pfam" id="PF01370"/>
    </source>
</evidence>
<evidence type="ECO:0000256" key="1">
    <source>
        <dbReference type="ARBA" id="ARBA00007637"/>
    </source>
</evidence>
<reference evidence="3 4" key="1">
    <citation type="journal article" date="2016" name="Nat. Commun.">
        <title>Thousands of microbial genomes shed light on interconnected biogeochemical processes in an aquifer system.</title>
        <authorList>
            <person name="Anantharaman K."/>
            <person name="Brown C.T."/>
            <person name="Hug L.A."/>
            <person name="Sharon I."/>
            <person name="Castelle C.J."/>
            <person name="Probst A.J."/>
            <person name="Thomas B.C."/>
            <person name="Singh A."/>
            <person name="Wilkins M.J."/>
            <person name="Karaoz U."/>
            <person name="Brodie E.L."/>
            <person name="Williams K.H."/>
            <person name="Hubbard S.S."/>
            <person name="Banfield J.F."/>
        </authorList>
    </citation>
    <scope>NUCLEOTIDE SEQUENCE [LARGE SCALE GENOMIC DNA]</scope>
</reference>
<dbReference type="EMBL" id="MHIH01000048">
    <property type="protein sequence ID" value="OGY47209.1"/>
    <property type="molecule type" value="Genomic_DNA"/>
</dbReference>
<evidence type="ECO:0000313" key="4">
    <source>
        <dbReference type="Proteomes" id="UP000178747"/>
    </source>
</evidence>
<accession>A0A1G1Y4E8</accession>
<sequence length="311" mass="35430">MAKKKYLITGGLGFIGSALANKLDGHVTVLSRSDERKDRLQRKDVKILIKDLNELSKDDVMDVDCIYHCVSTVHNYHVLSDPYIDTDTNIKGTIRLLELYKDALKKPRVIFPSTFFVYGNEYDRTGEPIDENSKTEPLGLYPATKLCAEHIVKLYSRLYNIPYTICRFTNVYGATESFDDPKKAWLNFFIMKAIKGEAANIYHGGNFWRDYIYVDDVVEALMFVEKLSPNDTFLIGYGQPVKFKDLIEYILEHTGNKIKVGVMDPPPFHQAVGIKNFVANTAKINALGWKAKISYQEGLQRIIDAYTSLSI</sequence>
<organism evidence="3 4">
    <name type="scientific">Candidatus Buchananbacteria bacterium RIFCSPHIGHO2_02_FULL_38_8</name>
    <dbReference type="NCBI Taxonomy" id="1797538"/>
    <lineage>
        <taxon>Bacteria</taxon>
        <taxon>Candidatus Buchananiibacteriota</taxon>
    </lineage>
</organism>
<dbReference type="Proteomes" id="UP000178747">
    <property type="component" value="Unassembled WGS sequence"/>
</dbReference>
<proteinExistence type="inferred from homology"/>
<feature type="domain" description="NAD-dependent epimerase/dehydratase" evidence="2">
    <location>
        <begin position="7"/>
        <end position="235"/>
    </location>
</feature>
<name>A0A1G1Y4E8_9BACT</name>
<dbReference type="Gene3D" id="3.40.50.720">
    <property type="entry name" value="NAD(P)-binding Rossmann-like Domain"/>
    <property type="match status" value="1"/>
</dbReference>
<comment type="similarity">
    <text evidence="1">Belongs to the NAD(P)-dependent epimerase/dehydratase family.</text>
</comment>
<evidence type="ECO:0000313" key="3">
    <source>
        <dbReference type="EMBL" id="OGY47209.1"/>
    </source>
</evidence>
<dbReference type="InterPro" id="IPR036291">
    <property type="entry name" value="NAD(P)-bd_dom_sf"/>
</dbReference>
<dbReference type="SUPFAM" id="SSF51735">
    <property type="entry name" value="NAD(P)-binding Rossmann-fold domains"/>
    <property type="match status" value="1"/>
</dbReference>
<dbReference type="Pfam" id="PF01370">
    <property type="entry name" value="Epimerase"/>
    <property type="match status" value="1"/>
</dbReference>
<dbReference type="InterPro" id="IPR001509">
    <property type="entry name" value="Epimerase_deHydtase"/>
</dbReference>
<comment type="caution">
    <text evidence="3">The sequence shown here is derived from an EMBL/GenBank/DDBJ whole genome shotgun (WGS) entry which is preliminary data.</text>
</comment>
<dbReference type="PANTHER" id="PTHR43000">
    <property type="entry name" value="DTDP-D-GLUCOSE 4,6-DEHYDRATASE-RELATED"/>
    <property type="match status" value="1"/>
</dbReference>
<gene>
    <name evidence="3" type="ORF">A3J62_02470</name>
</gene>
<dbReference type="Gene3D" id="3.90.25.10">
    <property type="entry name" value="UDP-galactose 4-epimerase, domain 1"/>
    <property type="match status" value="1"/>
</dbReference>